<keyword evidence="8" id="KW-0449">Lipoprotein</keyword>
<comment type="subcellular location">
    <subcellularLocation>
        <location evidence="2">Cell membrane</location>
        <topology evidence="2">Lipid-anchor</topology>
        <topology evidence="2">GPI-anchor</topology>
    </subcellularLocation>
</comment>
<feature type="region of interest" description="Disordered" evidence="9">
    <location>
        <begin position="164"/>
        <end position="193"/>
    </location>
</feature>
<keyword evidence="5" id="KW-0732">Signal</keyword>
<dbReference type="GO" id="GO:0005886">
    <property type="term" value="C:plasma membrane"/>
    <property type="evidence" value="ECO:0007669"/>
    <property type="project" value="UniProtKB-SubCell"/>
</dbReference>
<keyword evidence="3" id="KW-1003">Cell membrane</keyword>
<evidence type="ECO:0000256" key="8">
    <source>
        <dbReference type="ARBA" id="ARBA00023288"/>
    </source>
</evidence>
<keyword evidence="4" id="KW-0336">GPI-anchor</keyword>
<name>F9WIZ7_TRYCI</name>
<evidence type="ECO:0000256" key="6">
    <source>
        <dbReference type="ARBA" id="ARBA00023136"/>
    </source>
</evidence>
<evidence type="ECO:0000313" key="12">
    <source>
        <dbReference type="Proteomes" id="UP000000702"/>
    </source>
</evidence>
<comment type="caution">
    <text evidence="11">The sequence shown here is derived from an EMBL/GenBank/DDBJ whole genome shotgun (WGS) entry which is preliminary data.</text>
</comment>
<dbReference type="Pfam" id="PF13206">
    <property type="entry name" value="VSG_B"/>
    <property type="match status" value="1"/>
</dbReference>
<dbReference type="AlphaFoldDB" id="F9WIZ7"/>
<dbReference type="GO" id="GO:0098552">
    <property type="term" value="C:side of membrane"/>
    <property type="evidence" value="ECO:0007669"/>
    <property type="project" value="UniProtKB-KW"/>
</dbReference>
<evidence type="ECO:0000256" key="4">
    <source>
        <dbReference type="ARBA" id="ARBA00022622"/>
    </source>
</evidence>
<keyword evidence="7" id="KW-0325">Glycoprotein</keyword>
<evidence type="ECO:0000256" key="7">
    <source>
        <dbReference type="ARBA" id="ARBA00023180"/>
    </source>
</evidence>
<evidence type="ECO:0000256" key="2">
    <source>
        <dbReference type="ARBA" id="ARBA00004609"/>
    </source>
</evidence>
<proteinExistence type="predicted"/>
<dbReference type="InterPro" id="IPR025932">
    <property type="entry name" value="Trypano_VSG_B_N_dom"/>
</dbReference>
<evidence type="ECO:0000259" key="10">
    <source>
        <dbReference type="Pfam" id="PF13206"/>
    </source>
</evidence>
<dbReference type="EMBL" id="CAEQ01002667">
    <property type="protein sequence ID" value="CCD17298.1"/>
    <property type="molecule type" value="Genomic_DNA"/>
</dbReference>
<feature type="region of interest" description="Disordered" evidence="9">
    <location>
        <begin position="287"/>
        <end position="334"/>
    </location>
</feature>
<sequence length="365" mass="41678">MKMSWRFLFKDCFSVFIVKERERRMIKFWIIVCFLVLGVCAQDSVTNHNGAQHEALCDLLKIAAHKWEKARETLSPPLKKALARTLFGKEDGELGELKDLPGDYSTAGGLRDLWCGQPRHEQRYYDNEHQVRWSGHSAPHDMVCLCTAGKDGWPINGTGKTERLCGKSSSDLKAEEGDKGWDSDTQEKEEHGKTQIKATWENVTSDCLLGVVKGERLREALKDFTDKLVLKPIEGQESRKQLGEGNPGVSHACTGSKTYGVCVMYYPKLTPKTWWVELENAIQEDEKIQEQKKREEEEKLREQEDAEKQDARKTETLKSTLTTTNQTDQQHRNDNFTEKLRKFNLTGSSSIILPPSWLLSFAILI</sequence>
<reference evidence="11 12" key="2">
    <citation type="journal article" date="2012" name="Proc. Natl. Acad. Sci. U.S.A.">
        <title>Antigenic diversity is generated by distinct evolutionary mechanisms in African trypanosome species.</title>
        <authorList>
            <person name="Jackson A.P."/>
            <person name="Berry A."/>
            <person name="Aslett M."/>
            <person name="Allison H.C."/>
            <person name="Burton P."/>
            <person name="Vavrova-Anderson J."/>
            <person name="Brown R."/>
            <person name="Browne H."/>
            <person name="Corton N."/>
            <person name="Hauser H."/>
            <person name="Gamble J."/>
            <person name="Gilderthorp R."/>
            <person name="Marcello L."/>
            <person name="McQuillan J."/>
            <person name="Otto T.D."/>
            <person name="Quail M.A."/>
            <person name="Sanders M.J."/>
            <person name="van Tonder A."/>
            <person name="Ginger M.L."/>
            <person name="Field M.C."/>
            <person name="Barry J.D."/>
            <person name="Hertz-Fowler C."/>
            <person name="Berriman M."/>
        </authorList>
    </citation>
    <scope>NUCLEOTIDE SEQUENCE [LARGE SCALE GENOMIC DNA]</scope>
    <source>
        <strain evidence="11 12">IL3000</strain>
    </source>
</reference>
<evidence type="ECO:0000256" key="3">
    <source>
        <dbReference type="ARBA" id="ARBA00022475"/>
    </source>
</evidence>
<evidence type="ECO:0000313" key="11">
    <source>
        <dbReference type="EMBL" id="CCD17298.1"/>
    </source>
</evidence>
<evidence type="ECO:0000256" key="9">
    <source>
        <dbReference type="SAM" id="MobiDB-lite"/>
    </source>
</evidence>
<feature type="compositionally biased region" description="Basic and acidic residues" evidence="9">
    <location>
        <begin position="287"/>
        <end position="316"/>
    </location>
</feature>
<reference evidence="12" key="1">
    <citation type="submission" date="2011-07" db="EMBL/GenBank/DDBJ databases">
        <title>Divergent evolution of antigenic variation in African trypanosomes.</title>
        <authorList>
            <person name="Jackson A.P."/>
            <person name="Berry A."/>
            <person name="Allison H.C."/>
            <person name="Burton P."/>
            <person name="Anderson J."/>
            <person name="Aslett M."/>
            <person name="Brown R."/>
            <person name="Corton N."/>
            <person name="Harris D."/>
            <person name="Hauser H."/>
            <person name="Gamble J."/>
            <person name="Gilderthorp R."/>
            <person name="McQuillan J."/>
            <person name="Quail M.A."/>
            <person name="Sanders M."/>
            <person name="Van Tonder A."/>
            <person name="Ginger M.L."/>
            <person name="Donelson J.E."/>
            <person name="Field M.C."/>
            <person name="Barry J.D."/>
            <person name="Berriman M."/>
            <person name="Hertz-Fowler C."/>
        </authorList>
    </citation>
    <scope>NUCLEOTIDE SEQUENCE [LARGE SCALE GENOMIC DNA]</scope>
    <source>
        <strain evidence="12">IL3000</strain>
    </source>
</reference>
<evidence type="ECO:0000256" key="1">
    <source>
        <dbReference type="ARBA" id="ARBA00002523"/>
    </source>
</evidence>
<accession>F9WIZ7</accession>
<dbReference type="VEuPathDB" id="TriTrypDB:TcIL3000_0_21260"/>
<organism evidence="11 12">
    <name type="scientific">Trypanosoma congolense (strain IL3000)</name>
    <dbReference type="NCBI Taxonomy" id="1068625"/>
    <lineage>
        <taxon>Eukaryota</taxon>
        <taxon>Discoba</taxon>
        <taxon>Euglenozoa</taxon>
        <taxon>Kinetoplastea</taxon>
        <taxon>Metakinetoplastina</taxon>
        <taxon>Trypanosomatida</taxon>
        <taxon>Trypanosomatidae</taxon>
        <taxon>Trypanosoma</taxon>
        <taxon>Nannomonas</taxon>
    </lineage>
</organism>
<dbReference type="Proteomes" id="UP000000702">
    <property type="component" value="Unassembled WGS sequence"/>
</dbReference>
<keyword evidence="6" id="KW-0472">Membrane</keyword>
<feature type="domain" description="Trypanosome variant surface glycoprotein B-type N-terminal" evidence="10">
    <location>
        <begin position="69"/>
        <end position="297"/>
    </location>
</feature>
<gene>
    <name evidence="11" type="ORF">TCIL3000_0_21260</name>
</gene>
<comment type="function">
    <text evidence="1">VSG forms a coat on the surface of the parasite. The trypanosome evades the immune response of the host by expressing a series of antigenically distinct VSGs from an estimated 1000 VSG genes.</text>
</comment>
<feature type="compositionally biased region" description="Low complexity" evidence="9">
    <location>
        <begin position="317"/>
        <end position="327"/>
    </location>
</feature>
<evidence type="ECO:0000256" key="5">
    <source>
        <dbReference type="ARBA" id="ARBA00022729"/>
    </source>
</evidence>
<protein>
    <submittedName>
        <fullName evidence="11">Variant surface glycoprotein</fullName>
    </submittedName>
</protein>
<keyword evidence="12" id="KW-1185">Reference proteome</keyword>